<name>A0A0J9W356_FUSO4</name>
<organism evidence="2 3">
    <name type="scientific">Fusarium oxysporum f. sp. lycopersici (strain 4287 / CBS 123668 / FGSC 9935 / NRRL 34936)</name>
    <name type="common">Fusarium vascular wilt of tomato</name>
    <dbReference type="NCBI Taxonomy" id="426428"/>
    <lineage>
        <taxon>Eukaryota</taxon>
        <taxon>Fungi</taxon>
        <taxon>Dikarya</taxon>
        <taxon>Ascomycota</taxon>
        <taxon>Pezizomycotina</taxon>
        <taxon>Sordariomycetes</taxon>
        <taxon>Hypocreomycetidae</taxon>
        <taxon>Hypocreales</taxon>
        <taxon>Nectriaceae</taxon>
        <taxon>Fusarium</taxon>
        <taxon>Fusarium oxysporum species complex</taxon>
    </lineage>
</organism>
<proteinExistence type="predicted"/>
<dbReference type="AlphaFoldDB" id="A0A0J9W356"/>
<evidence type="ECO:0000259" key="1">
    <source>
        <dbReference type="Pfam" id="PF13843"/>
    </source>
</evidence>
<dbReference type="OrthoDB" id="2431486at2759"/>
<protein>
    <recommendedName>
        <fullName evidence="1">PiggyBac transposable element-derived protein domain-containing protein</fullName>
    </recommendedName>
</protein>
<feature type="domain" description="PiggyBac transposable element-derived protein" evidence="1">
    <location>
        <begin position="85"/>
        <end position="278"/>
    </location>
</feature>
<dbReference type="GeneID" id="28956129"/>
<dbReference type="Pfam" id="PF13843">
    <property type="entry name" value="DDE_Tnp_1_7"/>
    <property type="match status" value="1"/>
</dbReference>
<dbReference type="EMBL" id="DS231722">
    <property type="protein sequence ID" value="KNB17519.1"/>
    <property type="molecule type" value="Genomic_DNA"/>
</dbReference>
<dbReference type="PANTHER" id="PTHR46599">
    <property type="entry name" value="PIGGYBAC TRANSPOSABLE ELEMENT-DERIVED PROTEIN 4"/>
    <property type="match status" value="1"/>
</dbReference>
<dbReference type="InterPro" id="IPR029526">
    <property type="entry name" value="PGBD"/>
</dbReference>
<dbReference type="KEGG" id="fox:FOXG_15030"/>
<evidence type="ECO:0000313" key="3">
    <source>
        <dbReference type="Proteomes" id="UP000009097"/>
    </source>
</evidence>
<reference evidence="2" key="1">
    <citation type="submission" date="2007-04" db="EMBL/GenBank/DDBJ databases">
        <authorList>
            <consortium name="The Broad Institute Genome Sequencing Platform"/>
            <person name="Birren B."/>
            <person name="Lander E."/>
            <person name="Galagan J."/>
            <person name="Nusbaum C."/>
            <person name="Devon K."/>
            <person name="Ma L.-J."/>
            <person name="Jaffe D."/>
            <person name="Butler J."/>
            <person name="Alvarez P."/>
            <person name="Gnerre S."/>
            <person name="Grabherr M."/>
            <person name="Kleber M."/>
            <person name="Mauceli E."/>
            <person name="Brockman W."/>
            <person name="MacCallum I.A."/>
            <person name="Young S."/>
            <person name="LaButti K."/>
            <person name="DeCaprio D."/>
            <person name="Crawford M."/>
            <person name="Koehrsen M."/>
            <person name="Engels R."/>
            <person name="Montgomery P."/>
            <person name="Pearson M."/>
            <person name="Howarth C."/>
            <person name="Larson L."/>
            <person name="White J."/>
            <person name="O'Leary S."/>
            <person name="Kodira C."/>
            <person name="Zeng Q."/>
            <person name="Yandava C."/>
            <person name="Alvarado L."/>
            <person name="Kistler C."/>
            <person name="Shim W.-B."/>
            <person name="Kang S."/>
            <person name="Woloshuk C."/>
        </authorList>
    </citation>
    <scope>NUCLEOTIDE SEQUENCE</scope>
    <source>
        <strain evidence="2">4287</strain>
    </source>
</reference>
<dbReference type="Proteomes" id="UP000009097">
    <property type="component" value="Unassembled WGS sequence"/>
</dbReference>
<evidence type="ECO:0000313" key="2">
    <source>
        <dbReference type="EMBL" id="KNB17519.1"/>
    </source>
</evidence>
<dbReference type="RefSeq" id="XP_018255564.1">
    <property type="nucleotide sequence ID" value="XM_018395105.1"/>
</dbReference>
<dbReference type="VEuPathDB" id="FungiDB:FOXG_15030"/>
<sequence length="320" mass="36526">MDIEQLSSQAANVYDDSSFIRVDHSRREQPSDNTCRPVNNPVPDRGYNFEPVHLPDRSFRIEALPPEPLLLFHQFLPVWLSTVYLNPTQAVVVALVNLLPEARYHVFLDNLFSSSNLFRRLRQLGHGAKGTARRNCGLYRLLVKLKAGDNTAAGSIPFNCLKAIPTADNLVNQIAWKVNALALFLSTVFTGNERVDRIRKRPTTDQPAAWPMQEFFGEEPVKVVSIPSIAATYNDEMNAVDRGDQMRAYWGPDRRVRRGGWRALAWDFLLEIALINSFILQQRGNPRWKPEKSQAEWRQRLVNDLVAEYEPSSPVIYIAQ</sequence>
<dbReference type="PANTHER" id="PTHR46599:SF3">
    <property type="entry name" value="PIGGYBAC TRANSPOSABLE ELEMENT-DERIVED PROTEIN 4"/>
    <property type="match status" value="1"/>
</dbReference>
<reference evidence="2" key="2">
    <citation type="journal article" date="2010" name="Nature">
        <title>Comparative genomics reveals mobile pathogenicity chromosomes in Fusarium.</title>
        <authorList>
            <person name="Ma L.J."/>
            <person name="van der Does H.C."/>
            <person name="Borkovich K.A."/>
            <person name="Coleman J.J."/>
            <person name="Daboussi M.J."/>
            <person name="Di Pietro A."/>
            <person name="Dufresne M."/>
            <person name="Freitag M."/>
            <person name="Grabherr M."/>
            <person name="Henrissat B."/>
            <person name="Houterman P.M."/>
            <person name="Kang S."/>
            <person name="Shim W.B."/>
            <person name="Woloshuk C."/>
            <person name="Xie X."/>
            <person name="Xu J.R."/>
            <person name="Antoniw J."/>
            <person name="Baker S.E."/>
            <person name="Bluhm B.H."/>
            <person name="Breakspear A."/>
            <person name="Brown D.W."/>
            <person name="Butchko R.A."/>
            <person name="Chapman S."/>
            <person name="Coulson R."/>
            <person name="Coutinho P.M."/>
            <person name="Danchin E.G."/>
            <person name="Diener A."/>
            <person name="Gale L.R."/>
            <person name="Gardiner D.M."/>
            <person name="Goff S."/>
            <person name="Hammond-Kosack K.E."/>
            <person name="Hilburn K."/>
            <person name="Hua-Van A."/>
            <person name="Jonkers W."/>
            <person name="Kazan K."/>
            <person name="Kodira C.D."/>
            <person name="Koehrsen M."/>
            <person name="Kumar L."/>
            <person name="Lee Y.H."/>
            <person name="Li L."/>
            <person name="Manners J.M."/>
            <person name="Miranda-Saavedra D."/>
            <person name="Mukherjee M."/>
            <person name="Park G."/>
            <person name="Park J."/>
            <person name="Park S.Y."/>
            <person name="Proctor R.H."/>
            <person name="Regev A."/>
            <person name="Ruiz-Roldan M.C."/>
            <person name="Sain D."/>
            <person name="Sakthikumar S."/>
            <person name="Sykes S."/>
            <person name="Schwartz D.C."/>
            <person name="Turgeon B.G."/>
            <person name="Wapinski I."/>
            <person name="Yoder O."/>
            <person name="Young S."/>
            <person name="Zeng Q."/>
            <person name="Zhou S."/>
            <person name="Galagan J."/>
            <person name="Cuomo C.A."/>
            <person name="Kistler H.C."/>
            <person name="Rep M."/>
        </authorList>
    </citation>
    <scope>NUCLEOTIDE SEQUENCE [LARGE SCALE GENOMIC DNA]</scope>
    <source>
        <strain evidence="2">4287</strain>
    </source>
</reference>
<accession>A0A0J9W356</accession>
<gene>
    <name evidence="2" type="ORF">FOXG_15030</name>
</gene>